<name>A0A0F8YYP8_9ZZZZ</name>
<dbReference type="EMBL" id="LAZR01050802">
    <property type="protein sequence ID" value="KKK86533.1"/>
    <property type="molecule type" value="Genomic_DNA"/>
</dbReference>
<proteinExistence type="predicted"/>
<reference evidence="1" key="1">
    <citation type="journal article" date="2015" name="Nature">
        <title>Complex archaea that bridge the gap between prokaryotes and eukaryotes.</title>
        <authorList>
            <person name="Spang A."/>
            <person name="Saw J.H."/>
            <person name="Jorgensen S.L."/>
            <person name="Zaremba-Niedzwiedzka K."/>
            <person name="Martijn J."/>
            <person name="Lind A.E."/>
            <person name="van Eijk R."/>
            <person name="Schleper C."/>
            <person name="Guy L."/>
            <person name="Ettema T.J."/>
        </authorList>
    </citation>
    <scope>NUCLEOTIDE SEQUENCE</scope>
</reference>
<evidence type="ECO:0000313" key="1">
    <source>
        <dbReference type="EMBL" id="KKK86533.1"/>
    </source>
</evidence>
<sequence length="158" mass="17527">YQSVKHTGKLAQELNDYKEVYSQRPCDVDHVFTDAENGYCEQFDEKESVRIDALDLLIAYGVILEKFVEDSDMESGDQIEVLLGNGNSAGWTSLDESQISGAKKIVDAIHPIATSADNNNAYNEARRISVEPNIKGGQMTTKTADNIPVFLVYICFAK</sequence>
<feature type="non-terminal residue" evidence="1">
    <location>
        <position position="1"/>
    </location>
</feature>
<protein>
    <submittedName>
        <fullName evidence="1">Uncharacterized protein</fullName>
    </submittedName>
</protein>
<accession>A0A0F8YYP8</accession>
<dbReference type="AlphaFoldDB" id="A0A0F8YYP8"/>
<gene>
    <name evidence="1" type="ORF">LCGC14_2762270</name>
</gene>
<comment type="caution">
    <text evidence="1">The sequence shown here is derived from an EMBL/GenBank/DDBJ whole genome shotgun (WGS) entry which is preliminary data.</text>
</comment>
<organism evidence="1">
    <name type="scientific">marine sediment metagenome</name>
    <dbReference type="NCBI Taxonomy" id="412755"/>
    <lineage>
        <taxon>unclassified sequences</taxon>
        <taxon>metagenomes</taxon>
        <taxon>ecological metagenomes</taxon>
    </lineage>
</organism>